<dbReference type="InterPro" id="IPR038136">
    <property type="entry name" value="CofD-like_dom_sf"/>
</dbReference>
<dbReference type="EMBL" id="ML119766">
    <property type="protein sequence ID" value="RPA75329.1"/>
    <property type="molecule type" value="Genomic_DNA"/>
</dbReference>
<evidence type="ECO:0000313" key="1">
    <source>
        <dbReference type="EMBL" id="RPA75329.1"/>
    </source>
</evidence>
<keyword evidence="2" id="KW-1185">Reference proteome</keyword>
<sequence length="469" mass="52705">MEEVGVVRDGIVVFSGGSAANAISDVFETLGKECGSAVTYLIGVSDNGGSTSEIIRMIGGPGIGDIRSRLVRLIPEPKNGGRIRTQKAQENIRDMMSLRLDQLDQDLAAHEFEQLCAGAHELWLHVESERKELIRNIFITMQAEILKRTRYPSSRFNFCNASVGNLFLTGARLFTGSLESAIWLMRKACNIPDEVAEVWPVISRNFTSHIAAELENGDVIIGQNDISHPSKEDEETKSLLYTEDFYAPEDEREDANWPGSHKRLKGGDIVFDKNNDKQLDSRIERVFYVNPYGHEVRHRASQKVVDALDSARVVVYSIGSFWTSLIPTVLPHPTPGLLSLPSILAKIFLLNNSLDREVSPHEPTPYRASTFLIQLAKQLHYCLPLTHSQSRDNVDFTPELHVKLFVTHVFVMDEVEWHRDEQDCEALRRLGVKRVVIKGVEDGKGGWGYDLRGLEGALRGIYEEELKIV</sequence>
<dbReference type="OrthoDB" id="10267139at2759"/>
<dbReference type="GO" id="GO:0043743">
    <property type="term" value="F:LPPG:FO 2-phospho-L-lactate transferase activity"/>
    <property type="evidence" value="ECO:0007669"/>
    <property type="project" value="InterPro"/>
</dbReference>
<dbReference type="InterPro" id="IPR002882">
    <property type="entry name" value="CofD"/>
</dbReference>
<accession>A0A3N4HNL2</accession>
<dbReference type="Pfam" id="PF01933">
    <property type="entry name" value="CofD"/>
    <property type="match status" value="1"/>
</dbReference>
<dbReference type="Gene3D" id="3.40.50.10680">
    <property type="entry name" value="CofD-like domains"/>
    <property type="match status" value="2"/>
</dbReference>
<protein>
    <submittedName>
        <fullName evidence="1">Uncharacterized protein</fullName>
    </submittedName>
</protein>
<gene>
    <name evidence="1" type="ORF">BJ508DRAFT_214594</name>
</gene>
<dbReference type="PANTHER" id="PTHR31240">
    <property type="entry name" value="MATERNAL EFFECT EMBRYO ARREST 18"/>
    <property type="match status" value="1"/>
</dbReference>
<dbReference type="SUPFAM" id="SSF142338">
    <property type="entry name" value="CofD-like"/>
    <property type="match status" value="1"/>
</dbReference>
<evidence type="ECO:0000313" key="2">
    <source>
        <dbReference type="Proteomes" id="UP000275078"/>
    </source>
</evidence>
<reference evidence="1 2" key="1">
    <citation type="journal article" date="2018" name="Nat. Ecol. Evol.">
        <title>Pezizomycetes genomes reveal the molecular basis of ectomycorrhizal truffle lifestyle.</title>
        <authorList>
            <person name="Murat C."/>
            <person name="Payen T."/>
            <person name="Noel B."/>
            <person name="Kuo A."/>
            <person name="Morin E."/>
            <person name="Chen J."/>
            <person name="Kohler A."/>
            <person name="Krizsan K."/>
            <person name="Balestrini R."/>
            <person name="Da Silva C."/>
            <person name="Montanini B."/>
            <person name="Hainaut M."/>
            <person name="Levati E."/>
            <person name="Barry K.W."/>
            <person name="Belfiori B."/>
            <person name="Cichocki N."/>
            <person name="Clum A."/>
            <person name="Dockter R.B."/>
            <person name="Fauchery L."/>
            <person name="Guy J."/>
            <person name="Iotti M."/>
            <person name="Le Tacon F."/>
            <person name="Lindquist E.A."/>
            <person name="Lipzen A."/>
            <person name="Malagnac F."/>
            <person name="Mello A."/>
            <person name="Molinier V."/>
            <person name="Miyauchi S."/>
            <person name="Poulain J."/>
            <person name="Riccioni C."/>
            <person name="Rubini A."/>
            <person name="Sitrit Y."/>
            <person name="Splivallo R."/>
            <person name="Traeger S."/>
            <person name="Wang M."/>
            <person name="Zifcakova L."/>
            <person name="Wipf D."/>
            <person name="Zambonelli A."/>
            <person name="Paolocci F."/>
            <person name="Nowrousian M."/>
            <person name="Ottonello S."/>
            <person name="Baldrian P."/>
            <person name="Spatafora J.W."/>
            <person name="Henrissat B."/>
            <person name="Nagy L.G."/>
            <person name="Aury J.M."/>
            <person name="Wincker P."/>
            <person name="Grigoriev I.V."/>
            <person name="Bonfante P."/>
            <person name="Martin F.M."/>
        </authorList>
    </citation>
    <scope>NUCLEOTIDE SEQUENCE [LARGE SCALE GENOMIC DNA]</scope>
    <source>
        <strain evidence="1 2">RN42</strain>
    </source>
</reference>
<proteinExistence type="predicted"/>
<dbReference type="AlphaFoldDB" id="A0A3N4HNL2"/>
<dbReference type="STRING" id="1160509.A0A3N4HNL2"/>
<name>A0A3N4HNL2_ASCIM</name>
<dbReference type="PANTHER" id="PTHR31240:SF0">
    <property type="entry name" value="MATERNAL EFFECT EMBRYO ARREST 18"/>
    <property type="match status" value="1"/>
</dbReference>
<organism evidence="1 2">
    <name type="scientific">Ascobolus immersus RN42</name>
    <dbReference type="NCBI Taxonomy" id="1160509"/>
    <lineage>
        <taxon>Eukaryota</taxon>
        <taxon>Fungi</taxon>
        <taxon>Dikarya</taxon>
        <taxon>Ascomycota</taxon>
        <taxon>Pezizomycotina</taxon>
        <taxon>Pezizomycetes</taxon>
        <taxon>Pezizales</taxon>
        <taxon>Ascobolaceae</taxon>
        <taxon>Ascobolus</taxon>
    </lineage>
</organism>
<dbReference type="Proteomes" id="UP000275078">
    <property type="component" value="Unassembled WGS sequence"/>
</dbReference>